<dbReference type="Proteomes" id="UP000789525">
    <property type="component" value="Unassembled WGS sequence"/>
</dbReference>
<sequence>GKRVGSDGHDVGEQSAYWVCDETVMKDVLASLFVVVVRVGIVMVFDSVMVGVEVGDRSMWYAKDGIGDDEPVGVSENEKRIHATPQDRQ</sequence>
<gene>
    <name evidence="1" type="ORF">ACOLOM_LOCUS14386</name>
</gene>
<reference evidence="1" key="1">
    <citation type="submission" date="2021-06" db="EMBL/GenBank/DDBJ databases">
        <authorList>
            <person name="Kallberg Y."/>
            <person name="Tangrot J."/>
            <person name="Rosling A."/>
        </authorList>
    </citation>
    <scope>NUCLEOTIDE SEQUENCE</scope>
    <source>
        <strain evidence="1">CL356</strain>
    </source>
</reference>
<proteinExistence type="predicted"/>
<name>A0ACA9RA72_9GLOM</name>
<protein>
    <submittedName>
        <fullName evidence="1">16564_t:CDS:1</fullName>
    </submittedName>
</protein>
<evidence type="ECO:0000313" key="2">
    <source>
        <dbReference type="Proteomes" id="UP000789525"/>
    </source>
</evidence>
<accession>A0ACA9RA72</accession>
<comment type="caution">
    <text evidence="1">The sequence shown here is derived from an EMBL/GenBank/DDBJ whole genome shotgun (WGS) entry which is preliminary data.</text>
</comment>
<dbReference type="EMBL" id="CAJVPT010073021">
    <property type="protein sequence ID" value="CAG8782495.1"/>
    <property type="molecule type" value="Genomic_DNA"/>
</dbReference>
<organism evidence="1 2">
    <name type="scientific">Acaulospora colombiana</name>
    <dbReference type="NCBI Taxonomy" id="27376"/>
    <lineage>
        <taxon>Eukaryota</taxon>
        <taxon>Fungi</taxon>
        <taxon>Fungi incertae sedis</taxon>
        <taxon>Mucoromycota</taxon>
        <taxon>Glomeromycotina</taxon>
        <taxon>Glomeromycetes</taxon>
        <taxon>Diversisporales</taxon>
        <taxon>Acaulosporaceae</taxon>
        <taxon>Acaulospora</taxon>
    </lineage>
</organism>
<keyword evidence="2" id="KW-1185">Reference proteome</keyword>
<feature type="non-terminal residue" evidence="1">
    <location>
        <position position="1"/>
    </location>
</feature>
<evidence type="ECO:0000313" key="1">
    <source>
        <dbReference type="EMBL" id="CAG8782495.1"/>
    </source>
</evidence>